<sequence>MTLKLSSEVAHIQPIDTGFTLTTQNGEKILARYVVNAAGIHSDQVAGMVGINDYHLTPRRGQYVILDKEQNYLAKSVIFQVPTKLGKVILVTTTYHGNLMIGPNAEEIEDKEDVSTDDKTLLLRRPLLLK</sequence>
<accession>A0ABZ3J260</accession>
<evidence type="ECO:0000313" key="3">
    <source>
        <dbReference type="Proteomes" id="UP000216052"/>
    </source>
</evidence>
<evidence type="ECO:0000259" key="1">
    <source>
        <dbReference type="Pfam" id="PF01266"/>
    </source>
</evidence>
<dbReference type="Proteomes" id="UP000216052">
    <property type="component" value="Chromosome"/>
</dbReference>
<organism evidence="2 3">
    <name type="scientific">Sporomusa acidovorans (strain ATCC 49682 / DSM 3132 / Mol)</name>
    <dbReference type="NCBI Taxonomy" id="1123286"/>
    <lineage>
        <taxon>Bacteria</taxon>
        <taxon>Bacillati</taxon>
        <taxon>Bacillota</taxon>
        <taxon>Negativicutes</taxon>
        <taxon>Selenomonadales</taxon>
        <taxon>Sporomusaceae</taxon>
        <taxon>Sporomusa</taxon>
    </lineage>
</organism>
<proteinExistence type="predicted"/>
<name>A0ABZ3J260_SPOA4</name>
<dbReference type="Gene3D" id="3.30.9.10">
    <property type="entry name" value="D-Amino Acid Oxidase, subunit A, domain 2"/>
    <property type="match status" value="1"/>
</dbReference>
<dbReference type="PANTHER" id="PTHR42720">
    <property type="entry name" value="GLYCEROL-3-PHOSPHATE DEHYDROGENASE"/>
    <property type="match status" value="1"/>
</dbReference>
<dbReference type="InterPro" id="IPR006076">
    <property type="entry name" value="FAD-dep_OxRdtase"/>
</dbReference>
<dbReference type="EMBL" id="CP155571">
    <property type="protein sequence ID" value="XFO72437.1"/>
    <property type="molecule type" value="Genomic_DNA"/>
</dbReference>
<dbReference type="RefSeq" id="WP_245693056.1">
    <property type="nucleotide sequence ID" value="NZ_CP155571.1"/>
</dbReference>
<feature type="domain" description="FAD dependent oxidoreductase" evidence="1">
    <location>
        <begin position="5"/>
        <end position="122"/>
    </location>
</feature>
<dbReference type="Gene3D" id="3.50.50.60">
    <property type="entry name" value="FAD/NAD(P)-binding domain"/>
    <property type="match status" value="1"/>
</dbReference>
<reference evidence="2" key="1">
    <citation type="submission" date="2024-05" db="EMBL/GenBank/DDBJ databases">
        <title>Isolation and characterization of Sporomusa carbonis sp. nov., a carboxydotrophic hydrogenogen in the genus of Sporomusa isolated from a charcoal burning pile.</title>
        <authorList>
            <person name="Boeer T."/>
            <person name="Rosenbaum F."/>
            <person name="Eysell L."/>
            <person name="Mueller V."/>
            <person name="Daniel R."/>
            <person name="Poehlein A."/>
        </authorList>
    </citation>
    <scope>NUCLEOTIDE SEQUENCE [LARGE SCALE GENOMIC DNA]</scope>
    <source>
        <strain evidence="2">DSM 3132</strain>
    </source>
</reference>
<evidence type="ECO:0000313" key="2">
    <source>
        <dbReference type="EMBL" id="XFO72437.1"/>
    </source>
</evidence>
<keyword evidence="3" id="KW-1185">Reference proteome</keyword>
<gene>
    <name evidence="2" type="ORF">SPACI_024890</name>
</gene>
<dbReference type="InterPro" id="IPR052745">
    <property type="entry name" value="G3P_Oxidase/Oxidoreductase"/>
</dbReference>
<dbReference type="PANTHER" id="PTHR42720:SF1">
    <property type="entry name" value="GLYCEROL 3-PHOSPHATE OXIDASE"/>
    <property type="match status" value="1"/>
</dbReference>
<protein>
    <recommendedName>
        <fullName evidence="1">FAD dependent oxidoreductase domain-containing protein</fullName>
    </recommendedName>
</protein>
<dbReference type="Pfam" id="PF01266">
    <property type="entry name" value="DAO"/>
    <property type="match status" value="1"/>
</dbReference>
<dbReference type="InterPro" id="IPR036188">
    <property type="entry name" value="FAD/NAD-bd_sf"/>
</dbReference>
<dbReference type="SUPFAM" id="SSF51905">
    <property type="entry name" value="FAD/NAD(P)-binding domain"/>
    <property type="match status" value="1"/>
</dbReference>